<keyword evidence="1" id="KW-0505">Motor protein</keyword>
<dbReference type="SUPFAM" id="SSF52540">
    <property type="entry name" value="P-loop containing nucleoside triphosphate hydrolases"/>
    <property type="match status" value="1"/>
</dbReference>
<comment type="similarity">
    <text evidence="1">Belongs to the TRAFAC class myosin-kinesin ATPase superfamily. Kinesin family.</text>
</comment>
<evidence type="ECO:0000256" key="1">
    <source>
        <dbReference type="PROSITE-ProRule" id="PRU00283"/>
    </source>
</evidence>
<evidence type="ECO:0000313" key="4">
    <source>
        <dbReference type="EMBL" id="KAF0752037.1"/>
    </source>
</evidence>
<dbReference type="EMBL" id="VJMI01011715">
    <property type="protein sequence ID" value="KAF0752037.1"/>
    <property type="molecule type" value="Genomic_DNA"/>
</dbReference>
<dbReference type="SMART" id="SM00129">
    <property type="entry name" value="KISc"/>
    <property type="match status" value="1"/>
</dbReference>
<dbReference type="InterPro" id="IPR001752">
    <property type="entry name" value="Kinesin_motor_dom"/>
</dbReference>
<comment type="caution">
    <text evidence="4">The sequence shown here is derived from an EMBL/GenBank/DDBJ whole genome shotgun (WGS) entry which is preliminary data.</text>
</comment>
<reference evidence="4 5" key="1">
    <citation type="submission" date="2019-06" db="EMBL/GenBank/DDBJ databases">
        <title>Genomics analysis of Aphanomyces spp. identifies a new class of oomycete effector associated with host adaptation.</title>
        <authorList>
            <person name="Gaulin E."/>
        </authorList>
    </citation>
    <scope>NUCLEOTIDE SEQUENCE [LARGE SCALE GENOMIC DNA]</scope>
    <source>
        <strain evidence="4 5">E</strain>
    </source>
</reference>
<dbReference type="GO" id="GO:0007018">
    <property type="term" value="P:microtubule-based movement"/>
    <property type="evidence" value="ECO:0007669"/>
    <property type="project" value="InterPro"/>
</dbReference>
<dbReference type="GO" id="GO:0005871">
    <property type="term" value="C:kinesin complex"/>
    <property type="evidence" value="ECO:0007669"/>
    <property type="project" value="TreeGrafter"/>
</dbReference>
<name>A0A6A5AHY5_APHAT</name>
<keyword evidence="1" id="KW-0067">ATP-binding</keyword>
<evidence type="ECO:0000256" key="2">
    <source>
        <dbReference type="SAM" id="MobiDB-lite"/>
    </source>
</evidence>
<dbReference type="VEuPathDB" id="FungiDB:H257_14115"/>
<organism evidence="4 5">
    <name type="scientific">Aphanomyces astaci</name>
    <name type="common">Crayfish plague agent</name>
    <dbReference type="NCBI Taxonomy" id="112090"/>
    <lineage>
        <taxon>Eukaryota</taxon>
        <taxon>Sar</taxon>
        <taxon>Stramenopiles</taxon>
        <taxon>Oomycota</taxon>
        <taxon>Saprolegniomycetes</taxon>
        <taxon>Saprolegniales</taxon>
        <taxon>Verrucalvaceae</taxon>
        <taxon>Aphanomyces</taxon>
    </lineage>
</organism>
<dbReference type="Pfam" id="PF00225">
    <property type="entry name" value="Kinesin"/>
    <property type="match status" value="1"/>
</dbReference>
<feature type="binding site" evidence="1">
    <location>
        <begin position="148"/>
        <end position="155"/>
    </location>
    <ligand>
        <name>ATP</name>
        <dbReference type="ChEBI" id="CHEBI:30616"/>
    </ligand>
</feature>
<keyword evidence="1" id="KW-0547">Nucleotide-binding</keyword>
<dbReference type="Proteomes" id="UP000469452">
    <property type="component" value="Unassembled WGS sequence"/>
</dbReference>
<dbReference type="GO" id="GO:0003777">
    <property type="term" value="F:microtubule motor activity"/>
    <property type="evidence" value="ECO:0007669"/>
    <property type="project" value="InterPro"/>
</dbReference>
<dbReference type="InterPro" id="IPR036961">
    <property type="entry name" value="Kinesin_motor_dom_sf"/>
</dbReference>
<dbReference type="PANTHER" id="PTHR24115">
    <property type="entry name" value="KINESIN-RELATED"/>
    <property type="match status" value="1"/>
</dbReference>
<evidence type="ECO:0000313" key="5">
    <source>
        <dbReference type="Proteomes" id="UP000469452"/>
    </source>
</evidence>
<feature type="domain" description="Kinesin motor" evidence="3">
    <location>
        <begin position="30"/>
        <end position="270"/>
    </location>
</feature>
<feature type="region of interest" description="Disordered" evidence="2">
    <location>
        <begin position="1"/>
        <end position="29"/>
    </location>
</feature>
<dbReference type="PANTHER" id="PTHR24115:SF194">
    <property type="entry name" value="KINESIN-LIKE PROTEIN KIF6"/>
    <property type="match status" value="1"/>
</dbReference>
<evidence type="ECO:0000259" key="3">
    <source>
        <dbReference type="PROSITE" id="PS50067"/>
    </source>
</evidence>
<proteinExistence type="inferred from homology"/>
<sequence>MADEQQIVSQDEVVDDAAEPSTPREPSDNNIRIFLRVKPSKKVSGFFTWEEEQGALEYNIPKDVAAGLINNSRTQYKFKFDSLIGMEAKQEEVFDRVGRPCVQKYAELCYNCYILARVDLWEGNVCYTVITWTDDALEGFNSTIFAYGQTGSGKTFTITGGAERYEDRGIIPRSLSMIFGEMKKYPDRQTNAYISYLEIYNNQGYDLLNEDHQNTKDIEDLPKVSMLEDEDGNCHLRNLSMHRVASEEDALNLLFLVRPTSSNDMCPVTE</sequence>
<dbReference type="AlphaFoldDB" id="A0A6A5AHY5"/>
<dbReference type="PROSITE" id="PS50067">
    <property type="entry name" value="KINESIN_MOTOR_2"/>
    <property type="match status" value="1"/>
</dbReference>
<accession>A0A6A5AHY5</accession>
<dbReference type="GO" id="GO:0005874">
    <property type="term" value="C:microtubule"/>
    <property type="evidence" value="ECO:0007669"/>
    <property type="project" value="TreeGrafter"/>
</dbReference>
<gene>
    <name evidence="4" type="ORF">AaE_006185</name>
</gene>
<dbReference type="InterPro" id="IPR027417">
    <property type="entry name" value="P-loop_NTPase"/>
</dbReference>
<protein>
    <recommendedName>
        <fullName evidence="3">Kinesin motor domain-containing protein</fullName>
    </recommendedName>
</protein>
<dbReference type="GO" id="GO:0005524">
    <property type="term" value="F:ATP binding"/>
    <property type="evidence" value="ECO:0007669"/>
    <property type="project" value="UniProtKB-UniRule"/>
</dbReference>
<dbReference type="GO" id="GO:0008017">
    <property type="term" value="F:microtubule binding"/>
    <property type="evidence" value="ECO:0007669"/>
    <property type="project" value="InterPro"/>
</dbReference>
<dbReference type="InterPro" id="IPR027640">
    <property type="entry name" value="Kinesin-like_fam"/>
</dbReference>
<dbReference type="GO" id="GO:0016887">
    <property type="term" value="F:ATP hydrolysis activity"/>
    <property type="evidence" value="ECO:0007669"/>
    <property type="project" value="TreeGrafter"/>
</dbReference>
<dbReference type="Gene3D" id="3.40.850.10">
    <property type="entry name" value="Kinesin motor domain"/>
    <property type="match status" value="2"/>
</dbReference>